<sequence>KVIDDFEAKYDEWHQKQALVRAQLFGSIPNSLLIEIQGLENASRMWDAVCNRFTSRTGMHVIDLRRQLFNMRCTEEGDLREHLAELIRLREVLAGLGELISDKEFGNTIVGSLPES</sequence>
<evidence type="ECO:0000313" key="2">
    <source>
        <dbReference type="Proteomes" id="UP000294933"/>
    </source>
</evidence>
<accession>A0A4Y7PNP8</accession>
<evidence type="ECO:0000313" key="1">
    <source>
        <dbReference type="EMBL" id="TDL17047.1"/>
    </source>
</evidence>
<name>A0A4Y7PNP8_9AGAM</name>
<evidence type="ECO:0008006" key="3">
    <source>
        <dbReference type="Google" id="ProtNLM"/>
    </source>
</evidence>
<organism evidence="1 2">
    <name type="scientific">Rickenella mellea</name>
    <dbReference type="NCBI Taxonomy" id="50990"/>
    <lineage>
        <taxon>Eukaryota</taxon>
        <taxon>Fungi</taxon>
        <taxon>Dikarya</taxon>
        <taxon>Basidiomycota</taxon>
        <taxon>Agaricomycotina</taxon>
        <taxon>Agaricomycetes</taxon>
        <taxon>Hymenochaetales</taxon>
        <taxon>Rickenellaceae</taxon>
        <taxon>Rickenella</taxon>
    </lineage>
</organism>
<feature type="non-terminal residue" evidence="1">
    <location>
        <position position="1"/>
    </location>
</feature>
<reference evidence="1 2" key="1">
    <citation type="submission" date="2018-06" db="EMBL/GenBank/DDBJ databases">
        <title>A transcriptomic atlas of mushroom development highlights an independent origin of complex multicellularity.</title>
        <authorList>
            <consortium name="DOE Joint Genome Institute"/>
            <person name="Krizsan K."/>
            <person name="Almasi E."/>
            <person name="Merenyi Z."/>
            <person name="Sahu N."/>
            <person name="Viragh M."/>
            <person name="Koszo T."/>
            <person name="Mondo S."/>
            <person name="Kiss B."/>
            <person name="Balint B."/>
            <person name="Kues U."/>
            <person name="Barry K."/>
            <person name="Hegedus J.C."/>
            <person name="Henrissat B."/>
            <person name="Johnson J."/>
            <person name="Lipzen A."/>
            <person name="Ohm R."/>
            <person name="Nagy I."/>
            <person name="Pangilinan J."/>
            <person name="Yan J."/>
            <person name="Xiong Y."/>
            <person name="Grigoriev I.V."/>
            <person name="Hibbett D.S."/>
            <person name="Nagy L.G."/>
        </authorList>
    </citation>
    <scope>NUCLEOTIDE SEQUENCE [LARGE SCALE GENOMIC DNA]</scope>
    <source>
        <strain evidence="1 2">SZMC22713</strain>
    </source>
</reference>
<dbReference type="VEuPathDB" id="FungiDB:BD410DRAFT_702798"/>
<dbReference type="OrthoDB" id="3269759at2759"/>
<keyword evidence="2" id="KW-1185">Reference proteome</keyword>
<dbReference type="EMBL" id="ML170229">
    <property type="protein sequence ID" value="TDL17047.1"/>
    <property type="molecule type" value="Genomic_DNA"/>
</dbReference>
<dbReference type="Pfam" id="PF14223">
    <property type="entry name" value="Retrotran_gag_2"/>
    <property type="match status" value="1"/>
</dbReference>
<proteinExistence type="predicted"/>
<gene>
    <name evidence="1" type="ORF">BD410DRAFT_702798</name>
</gene>
<dbReference type="AlphaFoldDB" id="A0A4Y7PNP8"/>
<feature type="non-terminal residue" evidence="1">
    <location>
        <position position="116"/>
    </location>
</feature>
<protein>
    <recommendedName>
        <fullName evidence="3">Retrotransposon gag domain-containing protein</fullName>
    </recommendedName>
</protein>
<dbReference type="Proteomes" id="UP000294933">
    <property type="component" value="Unassembled WGS sequence"/>
</dbReference>
<dbReference type="STRING" id="50990.A0A4Y7PNP8"/>